<gene>
    <name evidence="4" type="ORF">PACLA_8A067335</name>
</gene>
<evidence type="ECO:0000256" key="1">
    <source>
        <dbReference type="ARBA" id="ARBA00022723"/>
    </source>
</evidence>
<protein>
    <submittedName>
        <fullName evidence="4">E3 ubiquitin- ligase TRIM71-like</fullName>
    </submittedName>
</protein>
<dbReference type="Pfam" id="PF13445">
    <property type="entry name" value="zf-RING_UBOX"/>
    <property type="match status" value="1"/>
</dbReference>
<evidence type="ECO:0000256" key="3">
    <source>
        <dbReference type="ARBA" id="ARBA00022833"/>
    </source>
</evidence>
<dbReference type="GO" id="GO:0008270">
    <property type="term" value="F:zinc ion binding"/>
    <property type="evidence" value="ECO:0007669"/>
    <property type="project" value="UniProtKB-KW"/>
</dbReference>
<dbReference type="SMART" id="SM00336">
    <property type="entry name" value="BBOX"/>
    <property type="match status" value="2"/>
</dbReference>
<keyword evidence="2" id="KW-0863">Zinc-finger</keyword>
<dbReference type="SUPFAM" id="SSF57845">
    <property type="entry name" value="B-box zinc-binding domain"/>
    <property type="match status" value="1"/>
</dbReference>
<dbReference type="SMART" id="SM00456">
    <property type="entry name" value="WW"/>
    <property type="match status" value="1"/>
</dbReference>
<dbReference type="InterPro" id="IPR001841">
    <property type="entry name" value="Znf_RING"/>
</dbReference>
<proteinExistence type="predicted"/>
<comment type="caution">
    <text evidence="4">The sequence shown here is derived from an EMBL/GenBank/DDBJ whole genome shotgun (WGS) entry which is preliminary data.</text>
</comment>
<evidence type="ECO:0000256" key="2">
    <source>
        <dbReference type="ARBA" id="ARBA00022771"/>
    </source>
</evidence>
<dbReference type="InterPro" id="IPR017907">
    <property type="entry name" value="Znf_RING_CS"/>
</dbReference>
<dbReference type="PANTHER" id="PTHR25462">
    <property type="entry name" value="BONUS, ISOFORM C-RELATED"/>
    <property type="match status" value="1"/>
</dbReference>
<name>A0A7D9DGQ8_PARCT</name>
<sequence>MASAQDLNLIQQMEELLTCSICKGTLNEPTTLSCFHSYCKQCISRYIEIQREKAQQEHTAQHLFNCPQCRTQFELKQGESVEQFPSNYFINNMLGILKIQQQAHKLSCESCRAQLPAACRCIDCERYLCKNCLTTHNNWHDFNDHVVLTLEELAKPGNQTKSKEKLHCQKHGHEKKAYAFYCDTCQELICINCAVLDHPKPDHSCQPLNKVADEHKTSLKITSHMLQKKSNEAQNTLKKIKDAAQFLEGSTKNAREAILKQNEEILNEFARQLGIKTRVLFDEVDENYRLVNEILDKQTNYMKAYVEKVNGSLDLAKNLVENGSDEEILSLGKKIEVNANDIEKECPKLMQPAHNGNIEYRANLIKTIVDRINLNDLGNVVNGAPPQVAAANQNLPSGWEQKADLHGRVYYVDHVTRTTTWRRPQTPLG</sequence>
<dbReference type="Gene3D" id="2.20.70.10">
    <property type="match status" value="1"/>
</dbReference>
<dbReference type="AlphaFoldDB" id="A0A7D9DGQ8"/>
<dbReference type="InterPro" id="IPR047153">
    <property type="entry name" value="TRIM45/56/19-like"/>
</dbReference>
<dbReference type="Gene3D" id="3.30.40.10">
    <property type="entry name" value="Zinc/RING finger domain, C3HC4 (zinc finger)"/>
    <property type="match status" value="1"/>
</dbReference>
<dbReference type="CDD" id="cd00201">
    <property type="entry name" value="WW"/>
    <property type="match status" value="1"/>
</dbReference>
<dbReference type="GO" id="GO:0016874">
    <property type="term" value="F:ligase activity"/>
    <property type="evidence" value="ECO:0007669"/>
    <property type="project" value="UniProtKB-KW"/>
</dbReference>
<dbReference type="EMBL" id="CACRXK020000697">
    <property type="protein sequence ID" value="CAB3984109.1"/>
    <property type="molecule type" value="Genomic_DNA"/>
</dbReference>
<dbReference type="OrthoDB" id="5951542at2759"/>
<dbReference type="PROSITE" id="PS50020">
    <property type="entry name" value="WW_DOMAIN_2"/>
    <property type="match status" value="1"/>
</dbReference>
<dbReference type="InterPro" id="IPR027370">
    <property type="entry name" value="Znf-RING_euk"/>
</dbReference>
<reference evidence="4" key="1">
    <citation type="submission" date="2020-04" db="EMBL/GenBank/DDBJ databases">
        <authorList>
            <person name="Alioto T."/>
            <person name="Alioto T."/>
            <person name="Gomez Garrido J."/>
        </authorList>
    </citation>
    <scope>NUCLEOTIDE SEQUENCE</scope>
    <source>
        <strain evidence="4">A484AB</strain>
    </source>
</reference>
<dbReference type="SMART" id="SM00184">
    <property type="entry name" value="RING"/>
    <property type="match status" value="1"/>
</dbReference>
<dbReference type="PANTHER" id="PTHR25462:SF296">
    <property type="entry name" value="MEIOTIC P26, ISOFORM F"/>
    <property type="match status" value="1"/>
</dbReference>
<dbReference type="InterPro" id="IPR000315">
    <property type="entry name" value="Znf_B-box"/>
</dbReference>
<evidence type="ECO:0000313" key="5">
    <source>
        <dbReference type="Proteomes" id="UP001152795"/>
    </source>
</evidence>
<dbReference type="Proteomes" id="UP001152795">
    <property type="component" value="Unassembled WGS sequence"/>
</dbReference>
<keyword evidence="3" id="KW-0862">Zinc</keyword>
<dbReference type="Pfam" id="PF00397">
    <property type="entry name" value="WW"/>
    <property type="match status" value="1"/>
</dbReference>
<dbReference type="SUPFAM" id="SSF51045">
    <property type="entry name" value="WW domain"/>
    <property type="match status" value="1"/>
</dbReference>
<organism evidence="4 5">
    <name type="scientific">Paramuricea clavata</name>
    <name type="common">Red gorgonian</name>
    <name type="synonym">Violescent sea-whip</name>
    <dbReference type="NCBI Taxonomy" id="317549"/>
    <lineage>
        <taxon>Eukaryota</taxon>
        <taxon>Metazoa</taxon>
        <taxon>Cnidaria</taxon>
        <taxon>Anthozoa</taxon>
        <taxon>Octocorallia</taxon>
        <taxon>Malacalcyonacea</taxon>
        <taxon>Plexauridae</taxon>
        <taxon>Paramuricea</taxon>
    </lineage>
</organism>
<keyword evidence="4" id="KW-0436">Ligase</keyword>
<dbReference type="InterPro" id="IPR001202">
    <property type="entry name" value="WW_dom"/>
</dbReference>
<dbReference type="InterPro" id="IPR036020">
    <property type="entry name" value="WW_dom_sf"/>
</dbReference>
<dbReference type="SUPFAM" id="SSF57850">
    <property type="entry name" value="RING/U-box"/>
    <property type="match status" value="1"/>
</dbReference>
<dbReference type="Gene3D" id="3.30.160.60">
    <property type="entry name" value="Classic Zinc Finger"/>
    <property type="match status" value="1"/>
</dbReference>
<dbReference type="PROSITE" id="PS00518">
    <property type="entry name" value="ZF_RING_1"/>
    <property type="match status" value="1"/>
</dbReference>
<dbReference type="PROSITE" id="PS50089">
    <property type="entry name" value="ZF_RING_2"/>
    <property type="match status" value="1"/>
</dbReference>
<keyword evidence="5" id="KW-1185">Reference proteome</keyword>
<dbReference type="InterPro" id="IPR013083">
    <property type="entry name" value="Znf_RING/FYVE/PHD"/>
</dbReference>
<accession>A0A7D9DGQ8</accession>
<evidence type="ECO:0000313" key="4">
    <source>
        <dbReference type="EMBL" id="CAB3984109.1"/>
    </source>
</evidence>
<dbReference type="PROSITE" id="PS50119">
    <property type="entry name" value="ZF_BBOX"/>
    <property type="match status" value="2"/>
</dbReference>
<dbReference type="Pfam" id="PF00643">
    <property type="entry name" value="zf-B_box"/>
    <property type="match status" value="1"/>
</dbReference>
<keyword evidence="1" id="KW-0479">Metal-binding</keyword>